<sequence>MGGKRKRGSKDASDPSKKSKMANGGARGATAAAAVTQSTKPSLEPAPFVESPVGDERRREAGLYELLGSEDEKERLQAAGCIVSSLLDGEGVDESVLERHLNRRLFRGLASGRNASRLGFSLVITEILSQLFGAGGGPDAGADGRAETPSMPLCETRYKGLTFDAVIGSLMDKTAAGGNIPGQEERDHYFGQLFGLTCFVRSRVLFSPPSRWHTVLDLVLRLAYQKVWMRSQCGWIIVQALDQMDGQQAAETLERVAGARLARTPEGVAIWLAALERFPRARLDRIKPWENPLAPKSLCDMASVLKESFQQQQQQQQTSDGPPQANKQANWTAQLHFVWDTLLAHFAKETVSAQDFDQFWIRVVDDGLFSKSATDGQKFKGFMVFQKMLTGLVDQPAKIACLFSKNFMSCLMNQAAKKDRFVHRSATKALGAMEATAASHPASLPVILRGLLGKNGAYAFDQRTNTKTTDKLLRSMDATHERECLDVIRQPIGKLAKMEEADARSTLRTYVDHLSRSLSNPETSSSPSSAENNGSGLALQELARLAYAKPADILGSLLTEPVRSLCRSRLESSFAKLIRQSGGMAVFCRAVASIDPTAVSMEGEIKGAVDGALSRMTKLLGSNNKSSNSNKRKPSSKKNDEGLSSPTPVAQGLAVLHAVSILQLYNEEPDAMEVLEDLEQFTDRLKRGKLDEEGASELLVEILLSMIARPSSLMRAVSQQVFESFTPQITPEGLQLLTGPLASSESTKGQKELFSTEDDEAMDVDDDEEEDDESGSDDDDEKGGPPGIELDSDVEFVDLDEEKDFDDGSDNEDDEDDDDDDDKKKEKKKNKKNKDSESLRIDIDDELGNILKSHRLDLDDEAESSEDEQDMTDEQMLAMDGKLSEVLKQSVRAHPASKQKKDAKQTVVNFKHRILDLVNIYVRKEAANPAALSLLLPLLNLMRSTTRKDLASRSADSIRQYQAALKKARSGGSGSGSKEDPDKEEGEGEGEEGDEGEVNELISQLIEIHEEAAKDDSHAYAKAASSASLIVASTMFAIDRSSIRKVAAVYAKTWSDWVLGQGKVQSSFFQEWYNWSQNMASRQQSS</sequence>
<keyword evidence="2" id="KW-0539">Nucleus</keyword>
<dbReference type="PANTHER" id="PTHR13213">
    <property type="entry name" value="MYB-BINDING PROTEIN 1A FAMILY MEMBER"/>
    <property type="match status" value="1"/>
</dbReference>
<feature type="region of interest" description="Disordered" evidence="3">
    <location>
        <begin position="620"/>
        <end position="646"/>
    </location>
</feature>
<feature type="compositionally biased region" description="Acidic residues" evidence="3">
    <location>
        <begin position="858"/>
        <end position="873"/>
    </location>
</feature>
<protein>
    <submittedName>
        <fullName evidence="4">DNA polymerase phi</fullName>
    </submittedName>
</protein>
<dbReference type="RefSeq" id="XP_035322584.1">
    <property type="nucleotide sequence ID" value="XM_035467618.1"/>
</dbReference>
<dbReference type="EMBL" id="JAANYQ010000005">
    <property type="protein sequence ID" value="KAF4123932.1"/>
    <property type="molecule type" value="Genomic_DNA"/>
</dbReference>
<feature type="region of interest" description="Disordered" evidence="3">
    <location>
        <begin position="854"/>
        <end position="878"/>
    </location>
</feature>
<feature type="compositionally biased region" description="Acidic residues" evidence="3">
    <location>
        <begin position="982"/>
        <end position="996"/>
    </location>
</feature>
<evidence type="ECO:0000256" key="2">
    <source>
        <dbReference type="ARBA" id="ARBA00023242"/>
    </source>
</evidence>
<accession>A0A9P5D2J5</accession>
<feature type="compositionally biased region" description="Low complexity" evidence="3">
    <location>
        <begin position="22"/>
        <end position="34"/>
    </location>
</feature>
<dbReference type="OrthoDB" id="342531at2759"/>
<organism evidence="4 5">
    <name type="scientific">Geosmithia morbida</name>
    <dbReference type="NCBI Taxonomy" id="1094350"/>
    <lineage>
        <taxon>Eukaryota</taxon>
        <taxon>Fungi</taxon>
        <taxon>Dikarya</taxon>
        <taxon>Ascomycota</taxon>
        <taxon>Pezizomycotina</taxon>
        <taxon>Sordariomycetes</taxon>
        <taxon>Hypocreomycetidae</taxon>
        <taxon>Hypocreales</taxon>
        <taxon>Bionectriaceae</taxon>
        <taxon>Geosmithia</taxon>
    </lineage>
</organism>
<dbReference type="Proteomes" id="UP000749293">
    <property type="component" value="Unassembled WGS sequence"/>
</dbReference>
<dbReference type="GO" id="GO:0006355">
    <property type="term" value="P:regulation of DNA-templated transcription"/>
    <property type="evidence" value="ECO:0007669"/>
    <property type="project" value="InterPro"/>
</dbReference>
<dbReference type="GO" id="GO:0000182">
    <property type="term" value="F:rDNA binding"/>
    <property type="evidence" value="ECO:0007669"/>
    <property type="project" value="TreeGrafter"/>
</dbReference>
<comment type="caution">
    <text evidence="4">The sequence shown here is derived from an EMBL/GenBank/DDBJ whole genome shotgun (WGS) entry which is preliminary data.</text>
</comment>
<name>A0A9P5D2J5_9HYPO</name>
<dbReference type="GeneID" id="55971873"/>
<evidence type="ECO:0000256" key="3">
    <source>
        <dbReference type="SAM" id="MobiDB-lite"/>
    </source>
</evidence>
<feature type="region of interest" description="Disordered" evidence="3">
    <location>
        <begin position="514"/>
        <end position="534"/>
    </location>
</feature>
<dbReference type="Pfam" id="PF04931">
    <property type="entry name" value="DNA_pol_phi"/>
    <property type="match status" value="1"/>
</dbReference>
<feature type="region of interest" description="Disordered" evidence="3">
    <location>
        <begin position="1"/>
        <end position="56"/>
    </location>
</feature>
<feature type="region of interest" description="Disordered" evidence="3">
    <location>
        <begin position="742"/>
        <end position="835"/>
    </location>
</feature>
<feature type="compositionally biased region" description="Low complexity" evidence="3">
    <location>
        <begin position="516"/>
        <end position="534"/>
    </location>
</feature>
<feature type="region of interest" description="Disordered" evidence="3">
    <location>
        <begin position="962"/>
        <end position="996"/>
    </location>
</feature>
<dbReference type="AlphaFoldDB" id="A0A9P5D2J5"/>
<proteinExistence type="predicted"/>
<feature type="compositionally biased region" description="Acidic residues" evidence="3">
    <location>
        <begin position="755"/>
        <end position="781"/>
    </location>
</feature>
<evidence type="ECO:0000256" key="1">
    <source>
        <dbReference type="ARBA" id="ARBA00004123"/>
    </source>
</evidence>
<evidence type="ECO:0000313" key="5">
    <source>
        <dbReference type="Proteomes" id="UP000749293"/>
    </source>
</evidence>
<keyword evidence="5" id="KW-1185">Reference proteome</keyword>
<gene>
    <name evidence="4" type="ORF">GMORB2_5648</name>
</gene>
<comment type="subcellular location">
    <subcellularLocation>
        <location evidence="1">Nucleus</location>
    </subcellularLocation>
</comment>
<dbReference type="InterPro" id="IPR007015">
    <property type="entry name" value="DNA_pol_V/MYBBP1A"/>
</dbReference>
<dbReference type="GO" id="GO:0005730">
    <property type="term" value="C:nucleolus"/>
    <property type="evidence" value="ECO:0007669"/>
    <property type="project" value="InterPro"/>
</dbReference>
<evidence type="ECO:0000313" key="4">
    <source>
        <dbReference type="EMBL" id="KAF4123932.1"/>
    </source>
</evidence>
<feature type="compositionally biased region" description="Acidic residues" evidence="3">
    <location>
        <begin position="790"/>
        <end position="821"/>
    </location>
</feature>
<dbReference type="PANTHER" id="PTHR13213:SF2">
    <property type="entry name" value="MYB-BINDING PROTEIN 1A"/>
    <property type="match status" value="1"/>
</dbReference>
<reference evidence="4" key="1">
    <citation type="submission" date="2020-03" db="EMBL/GenBank/DDBJ databases">
        <title>Site-based positive gene gene selection in Geosmithia morbida across the United States reveals a broad range of putative effectors and factors for local host and environmental adapation.</title>
        <authorList>
            <person name="Onufrak A."/>
            <person name="Murdoch R.W."/>
            <person name="Gazis R."/>
            <person name="Huff M."/>
            <person name="Staton M."/>
            <person name="Klingeman W."/>
            <person name="Hadziabdic D."/>
        </authorList>
    </citation>
    <scope>NUCLEOTIDE SEQUENCE</scope>
    <source>
        <strain evidence="4">1262</strain>
    </source>
</reference>